<gene>
    <name evidence="1" type="ORF">G4223_11275</name>
</gene>
<evidence type="ECO:0000313" key="2">
    <source>
        <dbReference type="Proteomes" id="UP000480684"/>
    </source>
</evidence>
<dbReference type="EMBL" id="JAAIYP010000038">
    <property type="protein sequence ID" value="NFV80688.1"/>
    <property type="molecule type" value="Genomic_DNA"/>
</dbReference>
<keyword evidence="2" id="KW-1185">Reference proteome</keyword>
<dbReference type="RefSeq" id="WP_163679398.1">
    <property type="nucleotide sequence ID" value="NZ_JAAIYP010000038.1"/>
</dbReference>
<proteinExistence type="predicted"/>
<sequence length="375" mass="41470">MTIAILTRDAALRRVEQALWVSADSVAEGPSIPLIAQALRRAVHVLAPCPRHELERAVVQSLSGLAADHEQLVASTDETLESLIAYGDILEMRSPADDPWSISPLVVRPAPPAFVVRNNGDVILLGVAGDEISPLPGEWTRRIVCRGVLRTLVPKEGEDLRLFLMELGLIELSEKTWLHLPPTETAQQFAAGWMHRLSESPPVATIEGLQVLDTRKSPSYYTGRWTEPDRIANGMHIGRRPQRYGSPLWCLVDLFDGVPRHFIDLASRNRRERPCDIAWRIQMALDAAAGAPQQVRIRPSDRGSILDFFSPLPSWAERKLAISGGRTPPFRSLLAYAVPACGTDEALSFLEDYLWLTLADKGKHASSNAGNCTYL</sequence>
<name>A0A7C9UUF8_9PROT</name>
<reference evidence="1 2" key="1">
    <citation type="submission" date="2020-02" db="EMBL/GenBank/DDBJ databases">
        <authorList>
            <person name="Dziuba M."/>
            <person name="Kuznetsov B."/>
            <person name="Mardanov A."/>
            <person name="Ravin N."/>
            <person name="Grouzdev D."/>
        </authorList>
    </citation>
    <scope>NUCLEOTIDE SEQUENCE [LARGE SCALE GENOMIC DNA]</scope>
    <source>
        <strain evidence="1 2">SpK</strain>
    </source>
</reference>
<organism evidence="1 2">
    <name type="scientific">Magnetospirillum aberrantis SpK</name>
    <dbReference type="NCBI Taxonomy" id="908842"/>
    <lineage>
        <taxon>Bacteria</taxon>
        <taxon>Pseudomonadati</taxon>
        <taxon>Pseudomonadota</taxon>
        <taxon>Alphaproteobacteria</taxon>
        <taxon>Rhodospirillales</taxon>
        <taxon>Rhodospirillaceae</taxon>
        <taxon>Magnetospirillum</taxon>
    </lineage>
</organism>
<dbReference type="Proteomes" id="UP000480684">
    <property type="component" value="Unassembled WGS sequence"/>
</dbReference>
<dbReference type="AlphaFoldDB" id="A0A7C9UUF8"/>
<accession>A0A7C9UUF8</accession>
<evidence type="ECO:0000313" key="1">
    <source>
        <dbReference type="EMBL" id="NFV80688.1"/>
    </source>
</evidence>
<comment type="caution">
    <text evidence="1">The sequence shown here is derived from an EMBL/GenBank/DDBJ whole genome shotgun (WGS) entry which is preliminary data.</text>
</comment>
<protein>
    <submittedName>
        <fullName evidence="1">Uncharacterized protein</fullName>
    </submittedName>
</protein>